<gene>
    <name evidence="2" type="ORF">HP507_05005</name>
</gene>
<keyword evidence="1" id="KW-0472">Membrane</keyword>
<evidence type="ECO:0000313" key="3">
    <source>
        <dbReference type="Proteomes" id="UP000573001"/>
    </source>
</evidence>
<comment type="caution">
    <text evidence="2">The sequence shown here is derived from an EMBL/GenBank/DDBJ whole genome shotgun (WGS) entry which is preliminary data.</text>
</comment>
<accession>A0ABX2M6I5</accession>
<reference evidence="2 3" key="1">
    <citation type="submission" date="2020-05" db="EMBL/GenBank/DDBJ databases">
        <title>Genome Sequencing of Type Strains.</title>
        <authorList>
            <person name="Lemaire J.F."/>
            <person name="Inderbitzin P."/>
            <person name="Gregorio O.A."/>
            <person name="Collins S.B."/>
            <person name="Wespe N."/>
            <person name="Knight-Connoni V."/>
        </authorList>
    </citation>
    <scope>NUCLEOTIDE SEQUENCE [LARGE SCALE GENOMIC DNA]</scope>
    <source>
        <strain evidence="2 3">ATCC 19096</strain>
    </source>
</reference>
<name>A0ABX2M6I5_9MICO</name>
<keyword evidence="1" id="KW-1133">Transmembrane helix</keyword>
<keyword evidence="3" id="KW-1185">Reference proteome</keyword>
<sequence length="142" mass="15013">MGERADWWDGPGDDVDLHPERSVRSRSPRDPGTVDLVATVLLLGTAVLATPAAWFAVVISQMAFDACSEPSTTCDFRTGSAVGIWHPVATIGVLVVGICWMVARHLRRRSGWPVALATLIGVVVVFLAAAVTIQIASGGHLA</sequence>
<keyword evidence="1" id="KW-0812">Transmembrane</keyword>
<feature type="transmembrane region" description="Helical" evidence="1">
    <location>
        <begin position="84"/>
        <end position="103"/>
    </location>
</feature>
<organism evidence="2 3">
    <name type="scientific">Curtobacterium pusillum</name>
    <dbReference type="NCBI Taxonomy" id="69373"/>
    <lineage>
        <taxon>Bacteria</taxon>
        <taxon>Bacillati</taxon>
        <taxon>Actinomycetota</taxon>
        <taxon>Actinomycetes</taxon>
        <taxon>Micrococcales</taxon>
        <taxon>Microbacteriaceae</taxon>
        <taxon>Curtobacterium</taxon>
    </lineage>
</organism>
<evidence type="ECO:0000313" key="2">
    <source>
        <dbReference type="EMBL" id="NUU13194.1"/>
    </source>
</evidence>
<evidence type="ECO:0000256" key="1">
    <source>
        <dbReference type="SAM" id="Phobius"/>
    </source>
</evidence>
<dbReference type="Proteomes" id="UP000573001">
    <property type="component" value="Unassembled WGS sequence"/>
</dbReference>
<feature type="transmembrane region" description="Helical" evidence="1">
    <location>
        <begin position="115"/>
        <end position="136"/>
    </location>
</feature>
<protein>
    <submittedName>
        <fullName evidence="2">Uncharacterized protein</fullName>
    </submittedName>
</protein>
<feature type="transmembrane region" description="Helical" evidence="1">
    <location>
        <begin position="36"/>
        <end position="64"/>
    </location>
</feature>
<dbReference type="RefSeq" id="WP_175350751.1">
    <property type="nucleotide sequence ID" value="NZ_BAAAWQ010000001.1"/>
</dbReference>
<dbReference type="EMBL" id="JABMCE010000061">
    <property type="protein sequence ID" value="NUU13194.1"/>
    <property type="molecule type" value="Genomic_DNA"/>
</dbReference>
<proteinExistence type="predicted"/>